<comment type="caution">
    <text evidence="14">The sequence shown here is derived from an EMBL/GenBank/DDBJ whole genome shotgun (WGS) entry which is preliminary data.</text>
</comment>
<reference evidence="14 15" key="1">
    <citation type="submission" date="2020-07" db="EMBL/GenBank/DDBJ databases">
        <title>Sequencing the genomes of 1000 actinobacteria strains.</title>
        <authorList>
            <person name="Klenk H.-P."/>
        </authorList>
    </citation>
    <scope>NUCLEOTIDE SEQUENCE [LARGE SCALE GENOMIC DNA]</scope>
    <source>
        <strain evidence="14 15">DSM 44442</strain>
    </source>
</reference>
<keyword evidence="8 12" id="KW-0472">Membrane</keyword>
<keyword evidence="7 12" id="KW-1133">Transmembrane helix</keyword>
<comment type="function">
    <text evidence="9">May be a proton symporter involved in the uptake of osmolytes such as proline and glycine betaine.</text>
</comment>
<dbReference type="Pfam" id="PF00083">
    <property type="entry name" value="Sugar_tr"/>
    <property type="match status" value="1"/>
</dbReference>
<feature type="region of interest" description="Disordered" evidence="11">
    <location>
        <begin position="429"/>
        <end position="450"/>
    </location>
</feature>
<accession>A0A7Z0EUW8</accession>
<dbReference type="GO" id="GO:0015293">
    <property type="term" value="F:symporter activity"/>
    <property type="evidence" value="ECO:0007669"/>
    <property type="project" value="UniProtKB-KW"/>
</dbReference>
<dbReference type="InterPro" id="IPR020846">
    <property type="entry name" value="MFS_dom"/>
</dbReference>
<comment type="similarity">
    <text evidence="2">Belongs to the major facilitator superfamily. Metabolite:H+ Symporter (MHS) family (TC 2.A.1.6) family.</text>
</comment>
<dbReference type="PANTHER" id="PTHR43045:SF1">
    <property type="entry name" value="SHIKIMATE TRANSPORTER"/>
    <property type="match status" value="1"/>
</dbReference>
<feature type="transmembrane region" description="Helical" evidence="12">
    <location>
        <begin position="337"/>
        <end position="356"/>
    </location>
</feature>
<dbReference type="SUPFAM" id="SSF103473">
    <property type="entry name" value="MFS general substrate transporter"/>
    <property type="match status" value="1"/>
</dbReference>
<dbReference type="InterPro" id="IPR005828">
    <property type="entry name" value="MFS_sugar_transport-like"/>
</dbReference>
<dbReference type="Proteomes" id="UP000572051">
    <property type="component" value="Unassembled WGS sequence"/>
</dbReference>
<evidence type="ECO:0000256" key="8">
    <source>
        <dbReference type="ARBA" id="ARBA00023136"/>
    </source>
</evidence>
<dbReference type="Pfam" id="PF07690">
    <property type="entry name" value="MFS_1"/>
    <property type="match status" value="1"/>
</dbReference>
<gene>
    <name evidence="14" type="ORF">HNR10_005661</name>
</gene>
<dbReference type="GO" id="GO:0005886">
    <property type="term" value="C:plasma membrane"/>
    <property type="evidence" value="ECO:0007669"/>
    <property type="project" value="UniProtKB-SubCell"/>
</dbReference>
<proteinExistence type="inferred from homology"/>
<protein>
    <recommendedName>
        <fullName evidence="10">Putative proline/betaine transporter</fullName>
    </recommendedName>
</protein>
<dbReference type="InterPro" id="IPR036259">
    <property type="entry name" value="MFS_trans_sf"/>
</dbReference>
<feature type="transmembrane region" description="Helical" evidence="12">
    <location>
        <begin position="96"/>
        <end position="120"/>
    </location>
</feature>
<keyword evidence="3" id="KW-0813">Transport</keyword>
<organism evidence="14 15">
    <name type="scientific">Nocardiopsis aegyptia</name>
    <dbReference type="NCBI Taxonomy" id="220378"/>
    <lineage>
        <taxon>Bacteria</taxon>
        <taxon>Bacillati</taxon>
        <taxon>Actinomycetota</taxon>
        <taxon>Actinomycetes</taxon>
        <taxon>Streptosporangiales</taxon>
        <taxon>Nocardiopsidaceae</taxon>
        <taxon>Nocardiopsis</taxon>
    </lineage>
</organism>
<evidence type="ECO:0000256" key="9">
    <source>
        <dbReference type="ARBA" id="ARBA00037295"/>
    </source>
</evidence>
<keyword evidence="6" id="KW-0769">Symport</keyword>
<feature type="transmembrane region" description="Helical" evidence="12">
    <location>
        <begin position="172"/>
        <end position="190"/>
    </location>
</feature>
<sequence length="450" mass="48226">MSTDTGTLRSGRLGRWFSGPRRAIIVSSIGTSLEWYDYFLYGTAAVLVFGRLFFPESDPATRLLLSLATFGVGFASRPVGAVLFGHFGDRLGRRDVLAATFLVMGTSTFLIGLLPGYASIGVVAPVLLVLLRVVQGLSLGGQWGGAVLMAMEHGTRERRGVTSSWVQVGVPVGNILSTGLLALAAVLLPNEAFLEWGWRIPFLLSGGLALMGLWIRRGLTESPEFEAMGRPSRSPLLEVLRTHPRALGSAFLARIGSDVVFYVFTFYLLAYLDTQFDMDRSVGLTVVVIASAVQLPLLVFYGRLSDRWGRRRVYAFGAIGSGVWVFAFFPLLDTGVFWIITAAVVGGIVFEAAMYGPQAAFIAELFAPRVRYSGTGLGYQVAGVPSGALAPIVAVMLYQWSGSAQAVAWYVVASVLVTLVGLALSPGPWRGPSQAPAQAPARVPLARDAP</sequence>
<feature type="transmembrane region" description="Helical" evidence="12">
    <location>
        <begin position="406"/>
        <end position="424"/>
    </location>
</feature>
<keyword evidence="15" id="KW-1185">Reference proteome</keyword>
<evidence type="ECO:0000256" key="12">
    <source>
        <dbReference type="SAM" id="Phobius"/>
    </source>
</evidence>
<evidence type="ECO:0000256" key="7">
    <source>
        <dbReference type="ARBA" id="ARBA00022989"/>
    </source>
</evidence>
<evidence type="ECO:0000256" key="1">
    <source>
        <dbReference type="ARBA" id="ARBA00004651"/>
    </source>
</evidence>
<evidence type="ECO:0000313" key="14">
    <source>
        <dbReference type="EMBL" id="NYJ37780.1"/>
    </source>
</evidence>
<evidence type="ECO:0000256" key="3">
    <source>
        <dbReference type="ARBA" id="ARBA00022448"/>
    </source>
</evidence>
<keyword evidence="5 12" id="KW-0812">Transmembrane</keyword>
<dbReference type="InterPro" id="IPR011701">
    <property type="entry name" value="MFS"/>
</dbReference>
<dbReference type="AlphaFoldDB" id="A0A7Z0EUW8"/>
<evidence type="ECO:0000259" key="13">
    <source>
        <dbReference type="PROSITE" id="PS50850"/>
    </source>
</evidence>
<feature type="transmembrane region" description="Helical" evidence="12">
    <location>
        <begin position="282"/>
        <end position="301"/>
    </location>
</feature>
<name>A0A7Z0EUW8_9ACTN</name>
<evidence type="ECO:0000256" key="5">
    <source>
        <dbReference type="ARBA" id="ARBA00022692"/>
    </source>
</evidence>
<dbReference type="Gene3D" id="1.20.1250.20">
    <property type="entry name" value="MFS general substrate transporter like domains"/>
    <property type="match status" value="1"/>
</dbReference>
<feature type="transmembrane region" description="Helical" evidence="12">
    <location>
        <begin position="60"/>
        <end position="84"/>
    </location>
</feature>
<dbReference type="PANTHER" id="PTHR43045">
    <property type="entry name" value="SHIKIMATE TRANSPORTER"/>
    <property type="match status" value="1"/>
</dbReference>
<keyword evidence="4" id="KW-1003">Cell membrane</keyword>
<feature type="transmembrane region" description="Helical" evidence="12">
    <location>
        <begin position="35"/>
        <end position="54"/>
    </location>
</feature>
<evidence type="ECO:0000313" key="15">
    <source>
        <dbReference type="Proteomes" id="UP000572051"/>
    </source>
</evidence>
<feature type="domain" description="Major facilitator superfamily (MFS) profile" evidence="13">
    <location>
        <begin position="23"/>
        <end position="429"/>
    </location>
</feature>
<comment type="subcellular location">
    <subcellularLocation>
        <location evidence="1">Cell membrane</location>
        <topology evidence="1">Multi-pass membrane protein</topology>
    </subcellularLocation>
</comment>
<dbReference type="FunFam" id="1.20.1250.20:FF:000001">
    <property type="entry name" value="Dicarboxylate MFS transporter"/>
    <property type="match status" value="1"/>
</dbReference>
<feature type="transmembrane region" description="Helical" evidence="12">
    <location>
        <begin position="251"/>
        <end position="270"/>
    </location>
</feature>
<evidence type="ECO:0000256" key="6">
    <source>
        <dbReference type="ARBA" id="ARBA00022847"/>
    </source>
</evidence>
<feature type="transmembrane region" description="Helical" evidence="12">
    <location>
        <begin position="313"/>
        <end position="331"/>
    </location>
</feature>
<evidence type="ECO:0000256" key="11">
    <source>
        <dbReference type="SAM" id="MobiDB-lite"/>
    </source>
</evidence>
<dbReference type="RefSeq" id="WP_179828807.1">
    <property type="nucleotide sequence ID" value="NZ_JACCFS010000001.1"/>
</dbReference>
<feature type="transmembrane region" description="Helical" evidence="12">
    <location>
        <begin position="377"/>
        <end position="400"/>
    </location>
</feature>
<dbReference type="CDD" id="cd17369">
    <property type="entry name" value="MFS_ShiA_like"/>
    <property type="match status" value="1"/>
</dbReference>
<dbReference type="EMBL" id="JACCFS010000001">
    <property type="protein sequence ID" value="NYJ37780.1"/>
    <property type="molecule type" value="Genomic_DNA"/>
</dbReference>
<dbReference type="PROSITE" id="PS50850">
    <property type="entry name" value="MFS"/>
    <property type="match status" value="1"/>
</dbReference>
<evidence type="ECO:0000256" key="2">
    <source>
        <dbReference type="ARBA" id="ARBA00008240"/>
    </source>
</evidence>
<feature type="transmembrane region" description="Helical" evidence="12">
    <location>
        <begin position="196"/>
        <end position="215"/>
    </location>
</feature>
<evidence type="ECO:0000256" key="4">
    <source>
        <dbReference type="ARBA" id="ARBA00022475"/>
    </source>
</evidence>
<evidence type="ECO:0000256" key="10">
    <source>
        <dbReference type="ARBA" id="ARBA00039918"/>
    </source>
</evidence>